<keyword evidence="2" id="KW-0413">Isomerase</keyword>
<dbReference type="GO" id="GO:0016853">
    <property type="term" value="F:isomerase activity"/>
    <property type="evidence" value="ECO:0007669"/>
    <property type="project" value="UniProtKB-KW"/>
</dbReference>
<dbReference type="AlphaFoldDB" id="A0A512PGJ9"/>
<dbReference type="SUPFAM" id="SSF48208">
    <property type="entry name" value="Six-hairpin glycosidases"/>
    <property type="match status" value="1"/>
</dbReference>
<protein>
    <recommendedName>
        <fullName evidence="5">N-acyl-D-glucosamine 2-epimerase</fullName>
    </recommendedName>
</protein>
<organism evidence="3 4">
    <name type="scientific">Cellulomonas soli</name>
    <dbReference type="NCBI Taxonomy" id="931535"/>
    <lineage>
        <taxon>Bacteria</taxon>
        <taxon>Bacillati</taxon>
        <taxon>Actinomycetota</taxon>
        <taxon>Actinomycetes</taxon>
        <taxon>Micrococcales</taxon>
        <taxon>Cellulomonadaceae</taxon>
        <taxon>Cellulomonas</taxon>
    </lineage>
</organism>
<comment type="similarity">
    <text evidence="1">Belongs to the N-acylglucosamine 2-epimerase family.</text>
</comment>
<dbReference type="OrthoDB" id="9806359at2"/>
<evidence type="ECO:0000313" key="4">
    <source>
        <dbReference type="Proteomes" id="UP000321798"/>
    </source>
</evidence>
<comment type="caution">
    <text evidence="3">The sequence shown here is derived from an EMBL/GenBank/DDBJ whole genome shotgun (WGS) entry which is preliminary data.</text>
</comment>
<dbReference type="InterPro" id="IPR010819">
    <property type="entry name" value="AGE/CE"/>
</dbReference>
<keyword evidence="4" id="KW-1185">Reference proteome</keyword>
<name>A0A512PGJ9_9CELL</name>
<evidence type="ECO:0000256" key="2">
    <source>
        <dbReference type="ARBA" id="ARBA00023235"/>
    </source>
</evidence>
<gene>
    <name evidence="3" type="ORF">CSO01_30440</name>
</gene>
<dbReference type="Gene3D" id="1.50.10.10">
    <property type="match status" value="1"/>
</dbReference>
<dbReference type="PANTHER" id="PTHR15108">
    <property type="entry name" value="N-ACYLGLUCOSAMINE-2-EPIMERASE"/>
    <property type="match status" value="1"/>
</dbReference>
<accession>A0A512PGJ9</accession>
<reference evidence="3 4" key="1">
    <citation type="submission" date="2019-07" db="EMBL/GenBank/DDBJ databases">
        <title>Whole genome shotgun sequence of Cellulomonas soli NBRC 109434.</title>
        <authorList>
            <person name="Hosoyama A."/>
            <person name="Uohara A."/>
            <person name="Ohji S."/>
            <person name="Ichikawa N."/>
        </authorList>
    </citation>
    <scope>NUCLEOTIDE SEQUENCE [LARGE SCALE GENOMIC DNA]</scope>
    <source>
        <strain evidence="3 4">NBRC 109434</strain>
    </source>
</reference>
<dbReference type="GO" id="GO:0005975">
    <property type="term" value="P:carbohydrate metabolic process"/>
    <property type="evidence" value="ECO:0007669"/>
    <property type="project" value="InterPro"/>
</dbReference>
<dbReference type="Pfam" id="PF07221">
    <property type="entry name" value="GlcNAc_2-epim"/>
    <property type="match status" value="1"/>
</dbReference>
<evidence type="ECO:0008006" key="5">
    <source>
        <dbReference type="Google" id="ProtNLM"/>
    </source>
</evidence>
<sequence>MPPLADHHRSPAVEPAAWPTLASHRLWLSAHCRDLLRFGRDAAHPAGGAAYLDEQGRPDPDQPVHTWITARMVHVHALGALLGVPGSRPRAAACLTGLQGLLHDDEHGGWYASVDPTTGLPGADGAKACYDHAFVLLAASSAWVAGIPGAGELLADAQQVFLDRFWDEETGRCVDTWDRTWSTLETYRGINANMHSVEAMLAVGEATGDTAWYDRASRIASFVVETAGAHDWRIPEHYDASWAPQPELNADRPADQFKPYGATIGHGLEWARLLLQVESVQTEADPEPEQLDDAGALLSAARHLFDRAVEDGWDVDGAPGFVYTTDWSGTPVVRDRMHWVVAEAVSAASVLWARTGEAEYADLYALWWDYAHDHLIDPEHGSWFHELDPQNRPAGAVWPGKPDLYHAVQATLIPRLPVRPGLAVPIAEGALR</sequence>
<evidence type="ECO:0000313" key="3">
    <source>
        <dbReference type="EMBL" id="GEP70329.1"/>
    </source>
</evidence>
<dbReference type="RefSeq" id="WP_146954099.1">
    <property type="nucleotide sequence ID" value="NZ_BAABBJ010000014.1"/>
</dbReference>
<dbReference type="InterPro" id="IPR012341">
    <property type="entry name" value="6hp_glycosidase-like_sf"/>
</dbReference>
<dbReference type="Proteomes" id="UP000321798">
    <property type="component" value="Unassembled WGS sequence"/>
</dbReference>
<evidence type="ECO:0000256" key="1">
    <source>
        <dbReference type="ARBA" id="ARBA00008558"/>
    </source>
</evidence>
<dbReference type="InterPro" id="IPR008928">
    <property type="entry name" value="6-hairpin_glycosidase_sf"/>
</dbReference>
<dbReference type="EMBL" id="BKAL01000011">
    <property type="protein sequence ID" value="GEP70329.1"/>
    <property type="molecule type" value="Genomic_DNA"/>
</dbReference>
<proteinExistence type="inferred from homology"/>